<dbReference type="eggNOG" id="COG0726">
    <property type="taxonomic scope" value="Bacteria"/>
</dbReference>
<dbReference type="EMBL" id="CP002394">
    <property type="protein sequence ID" value="ADU30917.1"/>
    <property type="molecule type" value="Genomic_DNA"/>
</dbReference>
<dbReference type="PANTHER" id="PTHR10587">
    <property type="entry name" value="GLYCOSYL TRANSFERASE-RELATED"/>
    <property type="match status" value="1"/>
</dbReference>
<dbReference type="OrthoDB" id="9806342at2"/>
<dbReference type="InterPro" id="IPR002509">
    <property type="entry name" value="NODB_dom"/>
</dbReference>
<sequence precursor="true">MNKYKISILAGAIVILTMGCSENEDNTIDNDIDEHIEETDDMFEDEVEEDEVDDENLDEPIETDDEIVDEVEEEEIEEIEPQYEMTSHFSVVPIEGTDAPENVVLLTIDDSFLNMDSDTTYALEMAEILYEQNANAIFFINGQGIQSEEDEEKLRTIHEMGFEIGNHTMNHENLNDLSEEEQRSEIIELNDLIEEITGERPRFFRAPFGANTDISKQVMEEEGMQWMNWTYGYDWESEYREAEALAEIMVETKYLRDGANLLMHDRDFTRDALVDIVEGLREKGYEIVDPKLIK</sequence>
<dbReference type="HOGENOM" id="CLU_021264_1_1_9"/>
<dbReference type="PROSITE" id="PS51257">
    <property type="entry name" value="PROKAR_LIPOPROTEIN"/>
    <property type="match status" value="1"/>
</dbReference>
<accession>E6TUM7</accession>
<dbReference type="CDD" id="cd10917">
    <property type="entry name" value="CE4_NodB_like_6s_7s"/>
    <property type="match status" value="1"/>
</dbReference>
<dbReference type="Gene3D" id="3.20.20.370">
    <property type="entry name" value="Glycoside hydrolase/deacetylase"/>
    <property type="match status" value="1"/>
</dbReference>
<gene>
    <name evidence="2" type="ordered locus">Bcell_2662</name>
</gene>
<reference evidence="2 3" key="1">
    <citation type="submission" date="2010-12" db="EMBL/GenBank/DDBJ databases">
        <title>Complete sequence of Bacillus cellulosilyticus DSM 2522.</title>
        <authorList>
            <consortium name="US DOE Joint Genome Institute"/>
            <person name="Lucas S."/>
            <person name="Copeland A."/>
            <person name="Lapidus A."/>
            <person name="Cheng J.-F."/>
            <person name="Bruce D."/>
            <person name="Goodwin L."/>
            <person name="Pitluck S."/>
            <person name="Chertkov O."/>
            <person name="Detter J.C."/>
            <person name="Han C."/>
            <person name="Tapia R."/>
            <person name="Land M."/>
            <person name="Hauser L."/>
            <person name="Jeffries C."/>
            <person name="Kyrpides N."/>
            <person name="Ivanova N."/>
            <person name="Mikhailova N."/>
            <person name="Brumm P."/>
            <person name="Mead D."/>
            <person name="Woyke T."/>
        </authorList>
    </citation>
    <scope>NUCLEOTIDE SEQUENCE [LARGE SCALE GENOMIC DNA]</scope>
    <source>
        <strain evidence="3">ATCC 21833 / DSM 2522 / FERM P-1141 / JCM 9156 / N-4</strain>
    </source>
</reference>
<dbReference type="GO" id="GO:0016810">
    <property type="term" value="F:hydrolase activity, acting on carbon-nitrogen (but not peptide) bonds"/>
    <property type="evidence" value="ECO:0007669"/>
    <property type="project" value="InterPro"/>
</dbReference>
<dbReference type="AlphaFoldDB" id="E6TUM7"/>
<dbReference type="InterPro" id="IPR050248">
    <property type="entry name" value="Polysacc_deacetylase_ArnD"/>
</dbReference>
<evidence type="ECO:0000259" key="1">
    <source>
        <dbReference type="PROSITE" id="PS51677"/>
    </source>
</evidence>
<keyword evidence="3" id="KW-1185">Reference proteome</keyword>
<evidence type="ECO:0000313" key="2">
    <source>
        <dbReference type="EMBL" id="ADU30917.1"/>
    </source>
</evidence>
<dbReference type="STRING" id="649639.Bcell_2662"/>
<protein>
    <submittedName>
        <fullName evidence="2">Polysaccharide deacetylase</fullName>
    </submittedName>
</protein>
<organism evidence="2 3">
    <name type="scientific">Evansella cellulosilytica (strain ATCC 21833 / DSM 2522 / FERM P-1141 / JCM 9156 / N-4)</name>
    <name type="common">Bacillus cellulosilyticus</name>
    <dbReference type="NCBI Taxonomy" id="649639"/>
    <lineage>
        <taxon>Bacteria</taxon>
        <taxon>Bacillati</taxon>
        <taxon>Bacillota</taxon>
        <taxon>Bacilli</taxon>
        <taxon>Bacillales</taxon>
        <taxon>Bacillaceae</taxon>
        <taxon>Evansella</taxon>
    </lineage>
</organism>
<dbReference type="GO" id="GO:0005975">
    <property type="term" value="P:carbohydrate metabolic process"/>
    <property type="evidence" value="ECO:0007669"/>
    <property type="project" value="InterPro"/>
</dbReference>
<dbReference type="InterPro" id="IPR011330">
    <property type="entry name" value="Glyco_hydro/deAcase_b/a-brl"/>
</dbReference>
<dbReference type="Pfam" id="PF01522">
    <property type="entry name" value="Polysacc_deac_1"/>
    <property type="match status" value="1"/>
</dbReference>
<dbReference type="RefSeq" id="WP_013489250.1">
    <property type="nucleotide sequence ID" value="NC_014829.1"/>
</dbReference>
<proteinExistence type="predicted"/>
<feature type="domain" description="NodB homology" evidence="1">
    <location>
        <begin position="102"/>
        <end position="288"/>
    </location>
</feature>
<dbReference type="SUPFAM" id="SSF88713">
    <property type="entry name" value="Glycoside hydrolase/deacetylase"/>
    <property type="match status" value="1"/>
</dbReference>
<dbReference type="KEGG" id="bco:Bcell_2662"/>
<dbReference type="Proteomes" id="UP000001401">
    <property type="component" value="Chromosome"/>
</dbReference>
<name>E6TUM7_EVAC2</name>
<evidence type="ECO:0000313" key="3">
    <source>
        <dbReference type="Proteomes" id="UP000001401"/>
    </source>
</evidence>
<dbReference type="PROSITE" id="PS51677">
    <property type="entry name" value="NODB"/>
    <property type="match status" value="1"/>
</dbReference>